<name>A0A418WXS1_9BURK</name>
<protein>
    <submittedName>
        <fullName evidence="1">Uncharacterized protein</fullName>
    </submittedName>
</protein>
<proteinExistence type="predicted"/>
<accession>A0A418WXS1</accession>
<dbReference type="Proteomes" id="UP000285190">
    <property type="component" value="Unassembled WGS sequence"/>
</dbReference>
<reference evidence="1 2" key="1">
    <citation type="submission" date="2018-09" db="EMBL/GenBank/DDBJ databases">
        <authorList>
            <person name="Zhu H."/>
        </authorList>
    </citation>
    <scope>NUCLEOTIDE SEQUENCE [LARGE SCALE GENOMIC DNA]</scope>
    <source>
        <strain evidence="1 2">K2R10-39</strain>
    </source>
</reference>
<organism evidence="1 2">
    <name type="scientific">Noviherbaspirillum cavernae</name>
    <dbReference type="NCBI Taxonomy" id="2320862"/>
    <lineage>
        <taxon>Bacteria</taxon>
        <taxon>Pseudomonadati</taxon>
        <taxon>Pseudomonadota</taxon>
        <taxon>Betaproteobacteria</taxon>
        <taxon>Burkholderiales</taxon>
        <taxon>Oxalobacteraceae</taxon>
        <taxon>Noviherbaspirillum</taxon>
    </lineage>
</organism>
<keyword evidence="2" id="KW-1185">Reference proteome</keyword>
<gene>
    <name evidence="1" type="ORF">D3870_02465</name>
</gene>
<dbReference type="AlphaFoldDB" id="A0A418WXS1"/>
<dbReference type="EMBL" id="QYUN01000002">
    <property type="protein sequence ID" value="RJG05029.1"/>
    <property type="molecule type" value="Genomic_DNA"/>
</dbReference>
<evidence type="ECO:0000313" key="2">
    <source>
        <dbReference type="Proteomes" id="UP000285190"/>
    </source>
</evidence>
<sequence>MEKSMTSKRIFGLITALFWLLFAGLIALDSTHADGSRVEPPLIALGSGQAASGGHCSGR</sequence>
<evidence type="ECO:0000313" key="1">
    <source>
        <dbReference type="EMBL" id="RJG05029.1"/>
    </source>
</evidence>
<comment type="caution">
    <text evidence="1">The sequence shown here is derived from an EMBL/GenBank/DDBJ whole genome shotgun (WGS) entry which is preliminary data.</text>
</comment>